<evidence type="ECO:0000313" key="4">
    <source>
        <dbReference type="Proteomes" id="UP000321261"/>
    </source>
</evidence>
<dbReference type="InterPro" id="IPR056303">
    <property type="entry name" value="AMIN-like"/>
</dbReference>
<proteinExistence type="predicted"/>
<dbReference type="Proteomes" id="UP000321261">
    <property type="component" value="Unassembled WGS sequence"/>
</dbReference>
<organism evidence="3 4">
    <name type="scientific">Pseudonocardia hierapolitana</name>
    <dbReference type="NCBI Taxonomy" id="1128676"/>
    <lineage>
        <taxon>Bacteria</taxon>
        <taxon>Bacillati</taxon>
        <taxon>Actinomycetota</taxon>
        <taxon>Actinomycetes</taxon>
        <taxon>Pseudonocardiales</taxon>
        <taxon>Pseudonocardiaceae</taxon>
        <taxon>Pseudonocardia</taxon>
    </lineage>
</organism>
<feature type="signal peptide" evidence="1">
    <location>
        <begin position="1"/>
        <end position="24"/>
    </location>
</feature>
<feature type="domain" description="AMIN-like" evidence="2">
    <location>
        <begin position="56"/>
        <end position="184"/>
    </location>
</feature>
<dbReference type="EMBL" id="VIWU01000001">
    <property type="protein sequence ID" value="TWF79775.1"/>
    <property type="molecule type" value="Genomic_DNA"/>
</dbReference>
<protein>
    <recommendedName>
        <fullName evidence="2">AMIN-like domain-containing protein</fullName>
    </recommendedName>
</protein>
<name>A0A561SY24_9PSEU</name>
<feature type="chain" id="PRO_5021823689" description="AMIN-like domain-containing protein" evidence="1">
    <location>
        <begin position="25"/>
        <end position="187"/>
    </location>
</feature>
<evidence type="ECO:0000256" key="1">
    <source>
        <dbReference type="SAM" id="SignalP"/>
    </source>
</evidence>
<keyword evidence="4" id="KW-1185">Reference proteome</keyword>
<reference evidence="3 4" key="1">
    <citation type="submission" date="2019-06" db="EMBL/GenBank/DDBJ databases">
        <title>Sequencing the genomes of 1000 actinobacteria strains.</title>
        <authorList>
            <person name="Klenk H.-P."/>
        </authorList>
    </citation>
    <scope>NUCLEOTIDE SEQUENCE [LARGE SCALE GENOMIC DNA]</scope>
    <source>
        <strain evidence="3 4">DSM 45671</strain>
    </source>
</reference>
<dbReference type="Pfam" id="PF24837">
    <property type="entry name" value="AMIN-like"/>
    <property type="match status" value="1"/>
</dbReference>
<gene>
    <name evidence="3" type="ORF">FHX44_115709</name>
</gene>
<dbReference type="RefSeq" id="WP_147258572.1">
    <property type="nucleotide sequence ID" value="NZ_VIWU01000001.1"/>
</dbReference>
<sequence>MSRTLRHLLTVVLALTAVALPLLAATVATPVPVATTSCATPWGSTPEWVMPLGRATLTAVRTGRHDCFDRVVFDLAGPAAGYRVEYVDQVLQDGSGAVLPVPGGARLLVNVNHPAYDDAGHPTIRPTPTAGQQVADVRGYRTLRSVVYGSSFEGATTFGVGVRAQLPFRVFTVDGSRVVVDVAHRWS</sequence>
<dbReference type="AlphaFoldDB" id="A0A561SY24"/>
<evidence type="ECO:0000313" key="3">
    <source>
        <dbReference type="EMBL" id="TWF79775.1"/>
    </source>
</evidence>
<evidence type="ECO:0000259" key="2">
    <source>
        <dbReference type="Pfam" id="PF24837"/>
    </source>
</evidence>
<keyword evidence="1" id="KW-0732">Signal</keyword>
<accession>A0A561SY24</accession>
<dbReference type="OrthoDB" id="3393679at2"/>
<comment type="caution">
    <text evidence="3">The sequence shown here is derived from an EMBL/GenBank/DDBJ whole genome shotgun (WGS) entry which is preliminary data.</text>
</comment>